<dbReference type="PIRSF" id="PIRSF029811">
    <property type="entry name" value="UCP029811"/>
    <property type="match status" value="1"/>
</dbReference>
<gene>
    <name evidence="3" type="ORF">BEL05_03990</name>
</gene>
<dbReference type="AlphaFoldDB" id="A0A1E5IPR8"/>
<dbReference type="SUPFAM" id="SSF101874">
    <property type="entry name" value="YceI-like"/>
    <property type="match status" value="1"/>
</dbReference>
<sequence length="190" mass="20838">MRRMLLGISLSAISCFSFAMNWQVVNEDSKVSFISIKKGDVAEVHRFNQLEGQLKSGAFTLSIPLTSVWTNVEIRDIRMKEILFETAQYPNLTLKAELDDAAVESLAVGSVMPMSLQTEIALHGQSKTMAVHVKVAKLATDKLFVVSDVPLLINAADFGLTEGVEKLREIAGLTTISQAVPVSFVLTLKR</sequence>
<evidence type="ECO:0000256" key="1">
    <source>
        <dbReference type="SAM" id="SignalP"/>
    </source>
</evidence>
<feature type="domain" description="Lipid/polyisoprenoid-binding YceI-like" evidence="2">
    <location>
        <begin position="21"/>
        <end position="189"/>
    </location>
</feature>
<dbReference type="STRING" id="23.BEL05_03990"/>
<reference evidence="3 4" key="1">
    <citation type="submission" date="2016-07" db="EMBL/GenBank/DDBJ databases">
        <title>Whole-genome of two Shewanella species isolated from a digestive organ of sea cucumber Apostichopus japonicus Selenka 1867.</title>
        <authorList>
            <person name="Hong H.-H."/>
            <person name="Choi H."/>
            <person name="Cheon S."/>
            <person name="Oh J.-S."/>
            <person name="Lee H.-G."/>
            <person name="Park C."/>
        </authorList>
    </citation>
    <scope>NUCLEOTIDE SEQUENCE [LARGE SCALE GENOMIC DNA]</scope>
    <source>
        <strain evidence="3 4">CSB03KR</strain>
    </source>
</reference>
<accession>A0A1E5IPR8</accession>
<organism evidence="3 4">
    <name type="scientific">Shewanella colwelliana</name>
    <name type="common">Alteromonas colwelliana</name>
    <dbReference type="NCBI Taxonomy" id="23"/>
    <lineage>
        <taxon>Bacteria</taxon>
        <taxon>Pseudomonadati</taxon>
        <taxon>Pseudomonadota</taxon>
        <taxon>Gammaproteobacteria</taxon>
        <taxon>Alteromonadales</taxon>
        <taxon>Shewanellaceae</taxon>
        <taxon>Shewanella</taxon>
    </lineage>
</organism>
<dbReference type="InterPro" id="IPR036761">
    <property type="entry name" value="TTHA0802/YceI-like_sf"/>
</dbReference>
<evidence type="ECO:0000313" key="4">
    <source>
        <dbReference type="Proteomes" id="UP000095230"/>
    </source>
</evidence>
<proteinExistence type="predicted"/>
<comment type="caution">
    <text evidence="3">The sequence shown here is derived from an EMBL/GenBank/DDBJ whole genome shotgun (WGS) entry which is preliminary data.</text>
</comment>
<dbReference type="InterPro" id="IPR007372">
    <property type="entry name" value="Lipid/polyisoprenoid-bd_YceI"/>
</dbReference>
<dbReference type="SMART" id="SM00867">
    <property type="entry name" value="YceI"/>
    <property type="match status" value="1"/>
</dbReference>
<dbReference type="PROSITE" id="PS51257">
    <property type="entry name" value="PROKAR_LIPOPROTEIN"/>
    <property type="match status" value="1"/>
</dbReference>
<feature type="signal peptide" evidence="1">
    <location>
        <begin position="1"/>
        <end position="19"/>
    </location>
</feature>
<dbReference type="Gene3D" id="2.40.128.110">
    <property type="entry name" value="Lipid/polyisoprenoid-binding, YceI-like"/>
    <property type="match status" value="1"/>
</dbReference>
<evidence type="ECO:0000313" key="3">
    <source>
        <dbReference type="EMBL" id="OEG72506.1"/>
    </source>
</evidence>
<dbReference type="PANTHER" id="PTHR34406">
    <property type="entry name" value="PROTEIN YCEI"/>
    <property type="match status" value="1"/>
</dbReference>
<name>A0A1E5IPR8_SHECO</name>
<keyword evidence="1" id="KW-0732">Signal</keyword>
<dbReference type="Proteomes" id="UP000095230">
    <property type="component" value="Unassembled WGS sequence"/>
</dbReference>
<feature type="chain" id="PRO_5009178981" description="Lipid/polyisoprenoid-binding YceI-like domain-containing protein" evidence="1">
    <location>
        <begin position="20"/>
        <end position="190"/>
    </location>
</feature>
<dbReference type="Pfam" id="PF04264">
    <property type="entry name" value="YceI"/>
    <property type="match status" value="1"/>
</dbReference>
<dbReference type="InterPro" id="IPR027016">
    <property type="entry name" value="UCP029811"/>
</dbReference>
<dbReference type="RefSeq" id="WP_028762073.1">
    <property type="nucleotide sequence ID" value="NZ_BPFF01000394.1"/>
</dbReference>
<dbReference type="EMBL" id="MCBT01000048">
    <property type="protein sequence ID" value="OEG72506.1"/>
    <property type="molecule type" value="Genomic_DNA"/>
</dbReference>
<protein>
    <recommendedName>
        <fullName evidence="2">Lipid/polyisoprenoid-binding YceI-like domain-containing protein</fullName>
    </recommendedName>
</protein>
<dbReference type="PANTHER" id="PTHR34406:SF1">
    <property type="entry name" value="PROTEIN YCEI"/>
    <property type="match status" value="1"/>
</dbReference>
<evidence type="ECO:0000259" key="2">
    <source>
        <dbReference type="SMART" id="SM00867"/>
    </source>
</evidence>